<keyword evidence="3" id="KW-1185">Reference proteome</keyword>
<feature type="region of interest" description="Disordered" evidence="1">
    <location>
        <begin position="30"/>
        <end position="50"/>
    </location>
</feature>
<name>A0A9W6TWW5_9STRA</name>
<evidence type="ECO:0000313" key="3">
    <source>
        <dbReference type="Proteomes" id="UP001165121"/>
    </source>
</evidence>
<comment type="caution">
    <text evidence="2">The sequence shown here is derived from an EMBL/GenBank/DDBJ whole genome shotgun (WGS) entry which is preliminary data.</text>
</comment>
<feature type="compositionally biased region" description="Basic and acidic residues" evidence="1">
    <location>
        <begin position="31"/>
        <end position="41"/>
    </location>
</feature>
<gene>
    <name evidence="2" type="ORF">Pfra01_000314500</name>
</gene>
<evidence type="ECO:0000313" key="2">
    <source>
        <dbReference type="EMBL" id="GMF22073.1"/>
    </source>
</evidence>
<protein>
    <submittedName>
        <fullName evidence="2">Unnamed protein product</fullName>
    </submittedName>
</protein>
<dbReference type="AlphaFoldDB" id="A0A9W6TWW5"/>
<organism evidence="2 3">
    <name type="scientific">Phytophthora fragariaefolia</name>
    <dbReference type="NCBI Taxonomy" id="1490495"/>
    <lineage>
        <taxon>Eukaryota</taxon>
        <taxon>Sar</taxon>
        <taxon>Stramenopiles</taxon>
        <taxon>Oomycota</taxon>
        <taxon>Peronosporomycetes</taxon>
        <taxon>Peronosporales</taxon>
        <taxon>Peronosporaceae</taxon>
        <taxon>Phytophthora</taxon>
    </lineage>
</organism>
<proteinExistence type="predicted"/>
<evidence type="ECO:0000256" key="1">
    <source>
        <dbReference type="SAM" id="MobiDB-lite"/>
    </source>
</evidence>
<dbReference type="EMBL" id="BSXT01000244">
    <property type="protein sequence ID" value="GMF22073.1"/>
    <property type="molecule type" value="Genomic_DNA"/>
</dbReference>
<reference evidence="2" key="1">
    <citation type="submission" date="2023-04" db="EMBL/GenBank/DDBJ databases">
        <title>Phytophthora fragariaefolia NBRC 109709.</title>
        <authorList>
            <person name="Ichikawa N."/>
            <person name="Sato H."/>
            <person name="Tonouchi N."/>
        </authorList>
    </citation>
    <scope>NUCLEOTIDE SEQUENCE</scope>
    <source>
        <strain evidence="2">NBRC 109709</strain>
    </source>
</reference>
<sequence length="212" mass="25187">MRTERRCLIIRNRHESDHYDFNIRPQPGLDYHARSDYRDSPQGRGGYQDQRFDLRAMDATRLSRHDNDASPRQRDDWDASSRHDEWYARIKFQHNQFSRDRDNLQWRDSDMLQHTISELMAGATRFRPPEAELQFIKLPMLDHDQMVRSTNLTFNHFGTCPCWTAFRKSSTARISGTDITLCCRVTDPWHTVPVSRYPNRLTRTGPIRPHVD</sequence>
<dbReference type="Proteomes" id="UP001165121">
    <property type="component" value="Unassembled WGS sequence"/>
</dbReference>
<accession>A0A9W6TWW5</accession>